<evidence type="ECO:0008006" key="3">
    <source>
        <dbReference type="Google" id="ProtNLM"/>
    </source>
</evidence>
<proteinExistence type="predicted"/>
<dbReference type="EMBL" id="QFRJ01000003">
    <property type="protein sequence ID" value="PWH86135.1"/>
    <property type="molecule type" value="Genomic_DNA"/>
</dbReference>
<keyword evidence="2" id="KW-1185">Reference proteome</keyword>
<comment type="caution">
    <text evidence="1">The sequence shown here is derived from an EMBL/GenBank/DDBJ whole genome shotgun (WGS) entry which is preliminary data.</text>
</comment>
<evidence type="ECO:0000313" key="1">
    <source>
        <dbReference type="EMBL" id="PWH86135.1"/>
    </source>
</evidence>
<name>A0A2U2XEC3_9FLAO</name>
<accession>A0A2U2XEC3</accession>
<evidence type="ECO:0000313" key="2">
    <source>
        <dbReference type="Proteomes" id="UP000245370"/>
    </source>
</evidence>
<reference evidence="1 2" key="1">
    <citation type="submission" date="2018-05" db="EMBL/GenBank/DDBJ databases">
        <title>Brumimicrobium oceani sp. nov., isolated from coastal sediment.</title>
        <authorList>
            <person name="Kou Y."/>
        </authorList>
    </citation>
    <scope>NUCLEOTIDE SEQUENCE [LARGE SCALE GENOMIC DNA]</scope>
    <source>
        <strain evidence="1 2">C305</strain>
    </source>
</reference>
<organism evidence="1 2">
    <name type="scientific">Brumimicrobium oceani</name>
    <dbReference type="NCBI Taxonomy" id="2100725"/>
    <lineage>
        <taxon>Bacteria</taxon>
        <taxon>Pseudomonadati</taxon>
        <taxon>Bacteroidota</taxon>
        <taxon>Flavobacteriia</taxon>
        <taxon>Flavobacteriales</taxon>
        <taxon>Crocinitomicaceae</taxon>
        <taxon>Brumimicrobium</taxon>
    </lineage>
</organism>
<dbReference type="PROSITE" id="PS51257">
    <property type="entry name" value="PROKAR_LIPOPROTEIN"/>
    <property type="match status" value="1"/>
</dbReference>
<dbReference type="AlphaFoldDB" id="A0A2U2XEC3"/>
<reference evidence="1 2" key="2">
    <citation type="submission" date="2018-05" db="EMBL/GenBank/DDBJ databases">
        <authorList>
            <person name="Lanie J.A."/>
            <person name="Ng W.-L."/>
            <person name="Kazmierczak K.M."/>
            <person name="Andrzejewski T.M."/>
            <person name="Davidsen T.M."/>
            <person name="Wayne K.J."/>
            <person name="Tettelin H."/>
            <person name="Glass J.I."/>
            <person name="Rusch D."/>
            <person name="Podicherti R."/>
            <person name="Tsui H.-C.T."/>
            <person name="Winkler M.E."/>
        </authorList>
    </citation>
    <scope>NUCLEOTIDE SEQUENCE [LARGE SCALE GENOMIC DNA]</scope>
    <source>
        <strain evidence="1 2">C305</strain>
    </source>
</reference>
<dbReference type="Proteomes" id="UP000245370">
    <property type="component" value="Unassembled WGS sequence"/>
</dbReference>
<gene>
    <name evidence="1" type="ORF">DIT68_06160</name>
</gene>
<sequence>MKFMNKFLSYLFSGILISTLLIGCNGKSSSDLNADVARFVTSSDEVVGYGYVNILAIKGKAQLSQIPTIGEFVNNQMESFENSLRLTDKIHYALEGPLNNDGIPKYAYVFMSVENEDSTLQMFKEMGFYFEEVNDMNVSFDMNMAVGFNEHTVVMVSGNFGDDPKDKLFNAFASFKNEEKDTDVTEILATTTDILLAGDLENLYQTSNTSLNDLAEENQAEIKEMVRGGHFFMTVDFNNGNLTAKMDFSRVNDKMKKNTFFKDKVANDVLNNLGPGEPIMAMAMSLDIEKLENLMKDFSPEAERSFYNSMGPMGSMFASLTNENLSDILNGDLGMMISNSEDSDKMDNSNNLPNSHLYLGLGKNPQNMKDLVRTFASEEVISDLGEGYFKIENSMLLMKDKSVVMHSNDTLKSDFEIGEMHKVKGLEDFGSKPFSLFVDLKTLGDSEFNKMKGQFDVMLSIADYLTLTADNERMIFKLVLKDENENVLKQVIDIYKDDLKSRMGNISF</sequence>
<protein>
    <recommendedName>
        <fullName evidence="3">DUF4836 domain-containing protein</fullName>
    </recommendedName>
</protein>